<dbReference type="EMBL" id="JASBNA010000019">
    <property type="protein sequence ID" value="KAK7685771.1"/>
    <property type="molecule type" value="Genomic_DNA"/>
</dbReference>
<evidence type="ECO:0000313" key="1">
    <source>
        <dbReference type="EMBL" id="KAK7685771.1"/>
    </source>
</evidence>
<sequence length="357" mass="40745">MSRSLALTLPQELVDIIVDNLKSSKKGLRKCSFISHRYLHRVRKYSFSTLTFNTWVEQGDTKDPFHVDGLSELLSSSQNVFGDEFKLGNYIHDLAIFCEPGEAQEAIVDLQRLVALLKCLPSLQSLRLTRVTLSCSVDSDIPTNAFNLAKMELSVIRPRNKTILPSFFSLFAKITTLNMHSYTYIHPAKSEYWPGIPYPTSKPQVEHLLVSTLFHPEYLDILAECIDYTLIKSVSLRCALTFNQVETLLLSIARTVENLWIRPSFSPNCKTWRLPICPRLTSLTLRIYFKDQRSLETQEQLWKDTVSILNSLEVSSTTERTPLRELEIELGADSSRILAPLTCGPMENAYKHYYSLG</sequence>
<keyword evidence="2" id="KW-1185">Reference proteome</keyword>
<reference evidence="1 2" key="1">
    <citation type="submission" date="2022-09" db="EMBL/GenBank/DDBJ databases">
        <authorList>
            <person name="Palmer J.M."/>
        </authorList>
    </citation>
    <scope>NUCLEOTIDE SEQUENCE [LARGE SCALE GENOMIC DNA]</scope>
    <source>
        <strain evidence="1 2">DSM 7382</strain>
    </source>
</reference>
<proteinExistence type="predicted"/>
<comment type="caution">
    <text evidence="1">The sequence shown here is derived from an EMBL/GenBank/DDBJ whole genome shotgun (WGS) entry which is preliminary data.</text>
</comment>
<dbReference type="Proteomes" id="UP001385951">
    <property type="component" value="Unassembled WGS sequence"/>
</dbReference>
<evidence type="ECO:0000313" key="2">
    <source>
        <dbReference type="Proteomes" id="UP001385951"/>
    </source>
</evidence>
<accession>A0AAW0G7Z0</accession>
<organism evidence="1 2">
    <name type="scientific">Cerrena zonata</name>
    <dbReference type="NCBI Taxonomy" id="2478898"/>
    <lineage>
        <taxon>Eukaryota</taxon>
        <taxon>Fungi</taxon>
        <taxon>Dikarya</taxon>
        <taxon>Basidiomycota</taxon>
        <taxon>Agaricomycotina</taxon>
        <taxon>Agaricomycetes</taxon>
        <taxon>Polyporales</taxon>
        <taxon>Cerrenaceae</taxon>
        <taxon>Cerrena</taxon>
    </lineage>
</organism>
<dbReference type="AlphaFoldDB" id="A0AAW0G7Z0"/>
<protein>
    <recommendedName>
        <fullName evidence="3">F-box domain-containing protein</fullName>
    </recommendedName>
</protein>
<evidence type="ECO:0008006" key="3">
    <source>
        <dbReference type="Google" id="ProtNLM"/>
    </source>
</evidence>
<gene>
    <name evidence="1" type="ORF">QCA50_011117</name>
</gene>
<name>A0AAW0G7Z0_9APHY</name>